<dbReference type="Proteomes" id="UP000087171">
    <property type="component" value="Chromosome Ca4"/>
</dbReference>
<accession>A0A3Q7X8I8</accession>
<gene>
    <name evidence="5" type="primary">LOC113786371</name>
</gene>
<reference evidence="5" key="2">
    <citation type="submission" date="2025-08" db="UniProtKB">
        <authorList>
            <consortium name="RefSeq"/>
        </authorList>
    </citation>
    <scope>IDENTIFICATION</scope>
    <source>
        <tissue evidence="5">Etiolated seedlings</tissue>
    </source>
</reference>
<protein>
    <submittedName>
        <fullName evidence="5">Uncharacterized protein LOC113786371</fullName>
    </submittedName>
</protein>
<evidence type="ECO:0000256" key="1">
    <source>
        <dbReference type="PROSITE-ProRule" id="PRU00042"/>
    </source>
</evidence>
<reference evidence="4" key="1">
    <citation type="journal article" date="2013" name="Nat. Biotechnol.">
        <title>Draft genome sequence of chickpea (Cicer arietinum) provides a resource for trait improvement.</title>
        <authorList>
            <person name="Varshney R.K."/>
            <person name="Song C."/>
            <person name="Saxena R.K."/>
            <person name="Azam S."/>
            <person name="Yu S."/>
            <person name="Sharpe A.G."/>
            <person name="Cannon S."/>
            <person name="Baek J."/>
            <person name="Rosen B.D."/>
            <person name="Tar'an B."/>
            <person name="Millan T."/>
            <person name="Zhang X."/>
            <person name="Ramsay L.D."/>
            <person name="Iwata A."/>
            <person name="Wang Y."/>
            <person name="Nelson W."/>
            <person name="Farmer A.D."/>
            <person name="Gaur P.M."/>
            <person name="Soderlund C."/>
            <person name="Penmetsa R.V."/>
            <person name="Xu C."/>
            <person name="Bharti A.K."/>
            <person name="He W."/>
            <person name="Winter P."/>
            <person name="Zhao S."/>
            <person name="Hane J.K."/>
            <person name="Carrasquilla-Garcia N."/>
            <person name="Condie J.A."/>
            <person name="Upadhyaya H.D."/>
            <person name="Luo M.C."/>
            <person name="Thudi M."/>
            <person name="Gowda C.L."/>
            <person name="Singh N.P."/>
            <person name="Lichtenzveig J."/>
            <person name="Gali K.K."/>
            <person name="Rubio J."/>
            <person name="Nadarajan N."/>
            <person name="Dolezel J."/>
            <person name="Bansal K.C."/>
            <person name="Xu X."/>
            <person name="Edwards D."/>
            <person name="Zhang G."/>
            <person name="Kahl G."/>
            <person name="Gil J."/>
            <person name="Singh K.B."/>
            <person name="Datta S.K."/>
            <person name="Jackson S.A."/>
            <person name="Wang J."/>
            <person name="Cook D.R."/>
        </authorList>
    </citation>
    <scope>NUCLEOTIDE SEQUENCE [LARGE SCALE GENOMIC DNA]</scope>
    <source>
        <strain evidence="4">cv. CDC Frontier</strain>
    </source>
</reference>
<dbReference type="RefSeq" id="XP_027189954.1">
    <property type="nucleotide sequence ID" value="XM_027334153.1"/>
</dbReference>
<evidence type="ECO:0000313" key="5">
    <source>
        <dbReference type="RefSeq" id="XP_027189954.1"/>
    </source>
</evidence>
<dbReference type="InterPro" id="IPR013087">
    <property type="entry name" value="Znf_C2H2_type"/>
</dbReference>
<dbReference type="PROSITE" id="PS50157">
    <property type="entry name" value="ZINC_FINGER_C2H2_2"/>
    <property type="match status" value="1"/>
</dbReference>
<dbReference type="PROSITE" id="PS00028">
    <property type="entry name" value="ZINC_FINGER_C2H2_1"/>
    <property type="match status" value="1"/>
</dbReference>
<keyword evidence="1" id="KW-0479">Metal-binding</keyword>
<feature type="domain" description="C2H2-type" evidence="3">
    <location>
        <begin position="135"/>
        <end position="163"/>
    </location>
</feature>
<sequence>MGSNEAFVGVSSTDVIFSSSSSPPPSPENENGRWICGYNTVTHTYHLLPRGNANDTGDVASIRKSVHILEVQSGHHDQPPSPSPSPSPAPINNNDVIMATPIRAVAADDKTTKKEKNKNKDGRIHSLPHKKYGPYTCSECYEVFATSQKFACHVTSSHYKGESEEQRKKRYMSRVRNRSNLQIQKVDDGITVVAAAAAINDDQTIAVDPTPLPIPIKVKSEPQDSS</sequence>
<evidence type="ECO:0000259" key="3">
    <source>
        <dbReference type="PROSITE" id="PS50157"/>
    </source>
</evidence>
<evidence type="ECO:0000256" key="2">
    <source>
        <dbReference type="SAM" id="MobiDB-lite"/>
    </source>
</evidence>
<feature type="region of interest" description="Disordered" evidence="2">
    <location>
        <begin position="1"/>
        <end position="33"/>
    </location>
</feature>
<dbReference type="GO" id="GO:0008270">
    <property type="term" value="F:zinc ion binding"/>
    <property type="evidence" value="ECO:0007669"/>
    <property type="project" value="UniProtKB-KW"/>
</dbReference>
<name>A0A3Q7X8I8_CICAR</name>
<dbReference type="GeneID" id="113786371"/>
<feature type="compositionally biased region" description="Basic and acidic residues" evidence="2">
    <location>
        <begin position="106"/>
        <end position="124"/>
    </location>
</feature>
<dbReference type="PaxDb" id="3827-XP_004497477.1"/>
<organism evidence="4 5">
    <name type="scientific">Cicer arietinum</name>
    <name type="common">Chickpea</name>
    <name type="synonym">Garbanzo</name>
    <dbReference type="NCBI Taxonomy" id="3827"/>
    <lineage>
        <taxon>Eukaryota</taxon>
        <taxon>Viridiplantae</taxon>
        <taxon>Streptophyta</taxon>
        <taxon>Embryophyta</taxon>
        <taxon>Tracheophyta</taxon>
        <taxon>Spermatophyta</taxon>
        <taxon>Magnoliopsida</taxon>
        <taxon>eudicotyledons</taxon>
        <taxon>Gunneridae</taxon>
        <taxon>Pentapetalae</taxon>
        <taxon>rosids</taxon>
        <taxon>fabids</taxon>
        <taxon>Fabales</taxon>
        <taxon>Fabaceae</taxon>
        <taxon>Papilionoideae</taxon>
        <taxon>50 kb inversion clade</taxon>
        <taxon>NPAAA clade</taxon>
        <taxon>Hologalegina</taxon>
        <taxon>IRL clade</taxon>
        <taxon>Cicereae</taxon>
        <taxon>Cicer</taxon>
    </lineage>
</organism>
<feature type="compositionally biased region" description="Pro residues" evidence="2">
    <location>
        <begin position="79"/>
        <end position="89"/>
    </location>
</feature>
<keyword evidence="1" id="KW-0862">Zinc</keyword>
<dbReference type="AlphaFoldDB" id="A0A3Q7X8I8"/>
<keyword evidence="4" id="KW-1185">Reference proteome</keyword>
<dbReference type="KEGG" id="cam:113786371"/>
<evidence type="ECO:0000313" key="4">
    <source>
        <dbReference type="Proteomes" id="UP000087171"/>
    </source>
</evidence>
<feature type="region of interest" description="Disordered" evidence="2">
    <location>
        <begin position="72"/>
        <end position="126"/>
    </location>
</feature>
<dbReference type="OrthoDB" id="1436684at2759"/>
<proteinExistence type="predicted"/>
<keyword evidence="1" id="KW-0863">Zinc-finger</keyword>